<feature type="transmembrane region" description="Helical" evidence="4">
    <location>
        <begin position="15"/>
        <end position="37"/>
    </location>
</feature>
<dbReference type="PROSITE" id="PS00061">
    <property type="entry name" value="ADH_SHORT"/>
    <property type="match status" value="1"/>
</dbReference>
<name>A0A058ZFN1_FONAL</name>
<reference evidence="5" key="1">
    <citation type="submission" date="2013-04" db="EMBL/GenBank/DDBJ databases">
        <title>The Genome Sequence of Fonticula alba ATCC 38817.</title>
        <authorList>
            <consortium name="The Broad Institute Genomics Platform"/>
            <person name="Russ C."/>
            <person name="Cuomo C."/>
            <person name="Burger G."/>
            <person name="Gray M.W."/>
            <person name="Holland P.W.H."/>
            <person name="King N."/>
            <person name="Lang F.B.F."/>
            <person name="Roger A.J."/>
            <person name="Ruiz-Trillo I."/>
            <person name="Brown M."/>
            <person name="Walker B."/>
            <person name="Young S."/>
            <person name="Zeng Q."/>
            <person name="Gargeya S."/>
            <person name="Fitzgerald M."/>
            <person name="Haas B."/>
            <person name="Abouelleil A."/>
            <person name="Allen A.W."/>
            <person name="Alvarado L."/>
            <person name="Arachchi H.M."/>
            <person name="Berlin A.M."/>
            <person name="Chapman S.B."/>
            <person name="Gainer-Dewar J."/>
            <person name="Goldberg J."/>
            <person name="Griggs A."/>
            <person name="Gujja S."/>
            <person name="Hansen M."/>
            <person name="Howarth C."/>
            <person name="Imamovic A."/>
            <person name="Ireland A."/>
            <person name="Larimer J."/>
            <person name="McCowan C."/>
            <person name="Murphy C."/>
            <person name="Pearson M."/>
            <person name="Poon T.W."/>
            <person name="Priest M."/>
            <person name="Roberts A."/>
            <person name="Saif S."/>
            <person name="Shea T."/>
            <person name="Sisk P."/>
            <person name="Sykes S."/>
            <person name="Wortman J."/>
            <person name="Nusbaum C."/>
            <person name="Birren B."/>
        </authorList>
    </citation>
    <scope>NUCLEOTIDE SEQUENCE [LARGE SCALE GENOMIC DNA]</scope>
    <source>
        <strain evidence="5">ATCC 38817</strain>
    </source>
</reference>
<keyword evidence="4" id="KW-0812">Transmembrane</keyword>
<keyword evidence="6" id="KW-1185">Reference proteome</keyword>
<dbReference type="SUPFAM" id="SSF51735">
    <property type="entry name" value="NAD(P)-binding Rossmann-fold domains"/>
    <property type="match status" value="1"/>
</dbReference>
<evidence type="ECO:0000256" key="1">
    <source>
        <dbReference type="ARBA" id="ARBA00006484"/>
    </source>
</evidence>
<accession>A0A058ZFN1</accession>
<keyword evidence="2" id="KW-0560">Oxidoreductase</keyword>
<organism evidence="5">
    <name type="scientific">Fonticula alba</name>
    <name type="common">Slime mold</name>
    <dbReference type="NCBI Taxonomy" id="691883"/>
    <lineage>
        <taxon>Eukaryota</taxon>
        <taxon>Rotosphaerida</taxon>
        <taxon>Fonticulaceae</taxon>
        <taxon>Fonticula</taxon>
    </lineage>
</organism>
<dbReference type="eggNOG" id="KOG1201">
    <property type="taxonomic scope" value="Eukaryota"/>
</dbReference>
<dbReference type="InterPro" id="IPR002347">
    <property type="entry name" value="SDR_fam"/>
</dbReference>
<dbReference type="GO" id="GO:0016616">
    <property type="term" value="F:oxidoreductase activity, acting on the CH-OH group of donors, NAD or NADP as acceptor"/>
    <property type="evidence" value="ECO:0007669"/>
    <property type="project" value="TreeGrafter"/>
</dbReference>
<dbReference type="OMA" id="NWYAVLP"/>
<keyword evidence="4" id="KW-1133">Transmembrane helix</keyword>
<dbReference type="GeneID" id="20525064"/>
<protein>
    <submittedName>
        <fullName evidence="5">Uncharacterized protein</fullName>
    </submittedName>
</protein>
<feature type="transmembrane region" description="Helical" evidence="4">
    <location>
        <begin position="49"/>
        <end position="66"/>
    </location>
</feature>
<sequence>MMFPQVSSLLTSFRALPWAAKVVVAFALAAGINRLVAGPKKRKSLNDRLVVITGAGSGIGKIMAFMCAERGAQVALWDINFEAVSAVAAEMKARFPARSGFVHPVFCDVSSEASVKVAHRETLLLFSGVPLTNRTLASDGDLSAVLESLPQPDPSFKVDVMICNAGVVHGRPLVTASRSQIERTFSVNALGPVWCTRAVLPAMMTPPKGASARGGHIVYVSSASALVAPAGLGDYAASKAAVSALGESVRMETQAKNRAAPGWNGVHTSIIMPIYINTGMFEGAKMRSRAMAMLDQDWTAAQIIKSIEEEREVVPLPRSIWMVSVVRALFPTRVFDWVAFFSGSNNSMDNFSSTRALSSSSPDL</sequence>
<dbReference type="RefSeq" id="XP_009492462.1">
    <property type="nucleotide sequence ID" value="XM_009494187.1"/>
</dbReference>
<evidence type="ECO:0000256" key="3">
    <source>
        <dbReference type="RuleBase" id="RU000363"/>
    </source>
</evidence>
<dbReference type="STRING" id="691883.A0A058ZFN1"/>
<evidence type="ECO:0000313" key="5">
    <source>
        <dbReference type="EMBL" id="KCV72761.1"/>
    </source>
</evidence>
<dbReference type="PRINTS" id="PR00080">
    <property type="entry name" value="SDRFAMILY"/>
</dbReference>
<dbReference type="InterPro" id="IPR020904">
    <property type="entry name" value="Sc_DH/Rdtase_CS"/>
</dbReference>
<gene>
    <name evidence="5" type="ORF">H696_00339</name>
</gene>
<proteinExistence type="inferred from homology"/>
<evidence type="ECO:0000256" key="4">
    <source>
        <dbReference type="SAM" id="Phobius"/>
    </source>
</evidence>
<keyword evidence="4" id="KW-0472">Membrane</keyword>
<dbReference type="Gene3D" id="3.40.50.720">
    <property type="entry name" value="NAD(P)-binding Rossmann-like Domain"/>
    <property type="match status" value="1"/>
</dbReference>
<dbReference type="AlphaFoldDB" id="A0A058ZFN1"/>
<comment type="similarity">
    <text evidence="1 3">Belongs to the short-chain dehydrogenases/reductases (SDR) family.</text>
</comment>
<evidence type="ECO:0000256" key="2">
    <source>
        <dbReference type="ARBA" id="ARBA00023002"/>
    </source>
</evidence>
<dbReference type="PRINTS" id="PR00081">
    <property type="entry name" value="GDHRDH"/>
</dbReference>
<dbReference type="OrthoDB" id="10253736at2759"/>
<dbReference type="InterPro" id="IPR036291">
    <property type="entry name" value="NAD(P)-bd_dom_sf"/>
</dbReference>
<dbReference type="EMBL" id="KB932201">
    <property type="protein sequence ID" value="KCV72761.1"/>
    <property type="molecule type" value="Genomic_DNA"/>
</dbReference>
<dbReference type="PANTHER" id="PTHR24322:SF736">
    <property type="entry name" value="RETINOL DEHYDROGENASE 10"/>
    <property type="match status" value="1"/>
</dbReference>
<evidence type="ECO:0000313" key="6">
    <source>
        <dbReference type="Proteomes" id="UP000030693"/>
    </source>
</evidence>
<dbReference type="PANTHER" id="PTHR24322">
    <property type="entry name" value="PKSB"/>
    <property type="match status" value="1"/>
</dbReference>
<dbReference type="Proteomes" id="UP000030693">
    <property type="component" value="Unassembled WGS sequence"/>
</dbReference>
<dbReference type="Pfam" id="PF00106">
    <property type="entry name" value="adh_short"/>
    <property type="match status" value="2"/>
</dbReference>